<feature type="chain" id="PRO_5012384629" evidence="2">
    <location>
        <begin position="16"/>
        <end position="705"/>
    </location>
</feature>
<feature type="compositionally biased region" description="Basic and acidic residues" evidence="1">
    <location>
        <begin position="387"/>
        <end position="421"/>
    </location>
</feature>
<dbReference type="AlphaFoldDB" id="A0A0K2YD41"/>
<feature type="compositionally biased region" description="Low complexity" evidence="1">
    <location>
        <begin position="250"/>
        <end position="264"/>
    </location>
</feature>
<feature type="compositionally biased region" description="Basic and acidic residues" evidence="1">
    <location>
        <begin position="157"/>
        <end position="172"/>
    </location>
</feature>
<dbReference type="RefSeq" id="WP_015107012.1">
    <property type="nucleotide sequence ID" value="NZ_CDMK01000002.1"/>
</dbReference>
<feature type="compositionally biased region" description="Basic residues" evidence="1">
    <location>
        <begin position="265"/>
        <end position="277"/>
    </location>
</feature>
<name>A0A0K2YD41_HELHE</name>
<evidence type="ECO:0000256" key="1">
    <source>
        <dbReference type="SAM" id="MobiDB-lite"/>
    </source>
</evidence>
<feature type="region of interest" description="Disordered" evidence="1">
    <location>
        <begin position="151"/>
        <end position="451"/>
    </location>
</feature>
<feature type="compositionally biased region" description="Basic residues" evidence="1">
    <location>
        <begin position="192"/>
        <end position="205"/>
    </location>
</feature>
<feature type="compositionally biased region" description="Polar residues" evidence="1">
    <location>
        <begin position="173"/>
        <end position="184"/>
    </location>
</feature>
<feature type="signal peptide" evidence="2">
    <location>
        <begin position="1"/>
        <end position="15"/>
    </location>
</feature>
<organism evidence="3 4">
    <name type="scientific">Helicobacter heilmannii</name>
    <dbReference type="NCBI Taxonomy" id="35817"/>
    <lineage>
        <taxon>Bacteria</taxon>
        <taxon>Pseudomonadati</taxon>
        <taxon>Campylobacterota</taxon>
        <taxon>Epsilonproteobacteria</taxon>
        <taxon>Campylobacterales</taxon>
        <taxon>Helicobacteraceae</taxon>
        <taxon>Helicobacter</taxon>
    </lineage>
</organism>
<dbReference type="GeneID" id="76197416"/>
<feature type="compositionally biased region" description="Low complexity" evidence="1">
    <location>
        <begin position="206"/>
        <end position="243"/>
    </location>
</feature>
<proteinExistence type="predicted"/>
<accession>A0A0K2YD41</accession>
<feature type="compositionally biased region" description="Polar residues" evidence="1">
    <location>
        <begin position="283"/>
        <end position="305"/>
    </location>
</feature>
<reference evidence="4" key="1">
    <citation type="submission" date="2014-12" db="EMBL/GenBank/DDBJ databases">
        <authorList>
            <person name="Smet A."/>
        </authorList>
    </citation>
    <scope>NUCLEOTIDE SEQUENCE [LARGE SCALE GENOMIC DNA]</scope>
</reference>
<evidence type="ECO:0000313" key="4">
    <source>
        <dbReference type="Proteomes" id="UP000046090"/>
    </source>
</evidence>
<feature type="compositionally biased region" description="Low complexity" evidence="1">
    <location>
        <begin position="320"/>
        <end position="383"/>
    </location>
</feature>
<keyword evidence="4" id="KW-1185">Reference proteome</keyword>
<feature type="region of interest" description="Disordered" evidence="1">
    <location>
        <begin position="594"/>
        <end position="616"/>
    </location>
</feature>
<protein>
    <submittedName>
        <fullName evidence="3">Uncharacterized protein</fullName>
    </submittedName>
</protein>
<keyword evidence="2" id="KW-0732">Signal</keyword>
<evidence type="ECO:0000313" key="3">
    <source>
        <dbReference type="EMBL" id="CRI34910.1"/>
    </source>
</evidence>
<evidence type="ECO:0000256" key="2">
    <source>
        <dbReference type="SAM" id="SignalP"/>
    </source>
</evidence>
<dbReference type="EMBL" id="CDMK01000002">
    <property type="protein sequence ID" value="CRI34910.1"/>
    <property type="molecule type" value="Genomic_DNA"/>
</dbReference>
<feature type="compositionally biased region" description="Basic and acidic residues" evidence="1">
    <location>
        <begin position="429"/>
        <end position="451"/>
    </location>
</feature>
<dbReference type="Proteomes" id="UP000046090">
    <property type="component" value="Unassembled WGS sequence"/>
</dbReference>
<sequence>MFWFLWFLCALCLQALTIQTLEDLPLKQKGGDFSGAVVYKNTAQKQLIIEGTYQLKGNQITLQALWLKKLPLKKSKKSTQTKAKSTTPLKDLKATQDLGAILPDKIHKHTRIYFKDPSPAKMAQILGIEYQDYIRFSPQEKSAFLNPIAPQSMSLQAREEREQTLQDRESKTNPRSYATTPKTYSTRTRSTSSRRTRSTRARSRSRSAASSLRSTRSTSSRTRGTSTRSTRSTANPNAANPTTTRERNIRSSTSSRRTASSSTRSRSRSTRRTHSTRRTASTQEYSQNQNFNQPYNQAQSTQPQHDNPYGPSYNPPSQHYPSSTSAPTYNPSPTYSPSYMPLPLNYPQTSTSPMPSPTSQTPSTSTTPKALQPTPTSQTPTSTLMEISKETTKPTESQDKPTEPTEKKAVLESTEGKKEQPTKPSQEPPTDKEATKEATKEGAIEGKNLELKPQARLEVPANLGMGGVQEEACGVWSYDDEKLQAKRPSVMHVLDKASGQLLRLGPCDFNADKSSGKGAGITLPYTELPPRVEVLGPTTTTHTFILSKANYSQKLCYRAKTRQCLHLEPNTTTKWTSTYSTTTTRTIRTYQRPPQVGQDIPTEYSTTSEEVKAERKSDIQKNDLHLSPKFLEFVEVYEKEYLDSQVVHSKEYLEWRDRYVRPKQGTCQEYQIEELIKDKRVRPSIHNTRILCVKSGDYLLEEEDK</sequence>
<gene>
    <name evidence="3" type="ORF">HHE01_07110</name>
</gene>